<gene>
    <name evidence="2" type="ORF">JQN83_26160</name>
</gene>
<dbReference type="EMBL" id="JAGFWR010000022">
    <property type="protein sequence ID" value="MBO4164273.1"/>
    <property type="molecule type" value="Genomic_DNA"/>
</dbReference>
<protein>
    <submittedName>
        <fullName evidence="2">Uncharacterized protein</fullName>
    </submittedName>
</protein>
<evidence type="ECO:0000256" key="1">
    <source>
        <dbReference type="SAM" id="MobiDB-lite"/>
    </source>
</evidence>
<proteinExistence type="predicted"/>
<evidence type="ECO:0000313" key="2">
    <source>
        <dbReference type="EMBL" id="MBO4164273.1"/>
    </source>
</evidence>
<keyword evidence="3" id="KW-1185">Reference proteome</keyword>
<organism evidence="2 3">
    <name type="scientific">Micromonospora antibiotica</name>
    <dbReference type="NCBI Taxonomy" id="2807623"/>
    <lineage>
        <taxon>Bacteria</taxon>
        <taxon>Bacillati</taxon>
        <taxon>Actinomycetota</taxon>
        <taxon>Actinomycetes</taxon>
        <taxon>Micromonosporales</taxon>
        <taxon>Micromonosporaceae</taxon>
        <taxon>Micromonospora</taxon>
    </lineage>
</organism>
<name>A0ABS3VF63_9ACTN</name>
<comment type="caution">
    <text evidence="2">The sequence shown here is derived from an EMBL/GenBank/DDBJ whole genome shotgun (WGS) entry which is preliminary data.</text>
</comment>
<evidence type="ECO:0000313" key="3">
    <source>
        <dbReference type="Proteomes" id="UP000671399"/>
    </source>
</evidence>
<dbReference type="Proteomes" id="UP000671399">
    <property type="component" value="Unassembled WGS sequence"/>
</dbReference>
<accession>A0ABS3VF63</accession>
<feature type="region of interest" description="Disordered" evidence="1">
    <location>
        <begin position="22"/>
        <end position="63"/>
    </location>
</feature>
<feature type="compositionally biased region" description="Basic and acidic residues" evidence="1">
    <location>
        <begin position="22"/>
        <end position="45"/>
    </location>
</feature>
<reference evidence="2 3" key="1">
    <citation type="submission" date="2021-03" db="EMBL/GenBank/DDBJ databases">
        <authorList>
            <person name="Lee D.-H."/>
        </authorList>
    </citation>
    <scope>NUCLEOTIDE SEQUENCE [LARGE SCALE GENOMIC DNA]</scope>
    <source>
        <strain evidence="2 3">MMS20-R2-23</strain>
    </source>
</reference>
<sequence length="371" mass="40526">MSAAPEPGSLGIQLPLFDHALRWHREDPDSPLPRDGDPYPDDGQHRGRKPRPREPKDPRRRGAAVAAVLDAHFAEPSTVPSDLATAFHDLYVPIHPNEHIAAAACRADTERVRTTGRWLVRHATDRCAATVGLALLATLGDDDDITLIKTLGLLSHQFAPLAVHALERRWRGGGSDALLWLADRVTGWGRVYVVESLCKMGSSRARPWLLRRACDGDCLNRYFAGEVATAAHLHEAITAEDPDSKLVDHTGLLLTIMADSRGMGMTLDHYPPAPVVIEAHAEHTARLEPTVGRFVTCAQLAGYLSQPTVQLSWPNGRREQVLDNYLSLLDREDWCAVARAGLAAGDQRITWLSEALASGLGLRAFTDDSAG</sequence>